<dbReference type="InterPro" id="IPR040096">
    <property type="entry name" value="Ric1"/>
</dbReference>
<accession>A0AAF0TAJ7</accession>
<evidence type="ECO:0000313" key="4">
    <source>
        <dbReference type="EMBL" id="WMV11466.1"/>
    </source>
</evidence>
<organism evidence="4 5">
    <name type="scientific">Solanum verrucosum</name>
    <dbReference type="NCBI Taxonomy" id="315347"/>
    <lineage>
        <taxon>Eukaryota</taxon>
        <taxon>Viridiplantae</taxon>
        <taxon>Streptophyta</taxon>
        <taxon>Embryophyta</taxon>
        <taxon>Tracheophyta</taxon>
        <taxon>Spermatophyta</taxon>
        <taxon>Magnoliopsida</taxon>
        <taxon>eudicotyledons</taxon>
        <taxon>Gunneridae</taxon>
        <taxon>Pentapetalae</taxon>
        <taxon>asterids</taxon>
        <taxon>lamiids</taxon>
        <taxon>Solanales</taxon>
        <taxon>Solanaceae</taxon>
        <taxon>Solanoideae</taxon>
        <taxon>Solaneae</taxon>
        <taxon>Solanum</taxon>
    </lineage>
</organism>
<keyword evidence="5" id="KW-1185">Reference proteome</keyword>
<dbReference type="GO" id="GO:0006886">
    <property type="term" value="P:intracellular protein transport"/>
    <property type="evidence" value="ECO:0007669"/>
    <property type="project" value="InterPro"/>
</dbReference>
<dbReference type="GO" id="GO:0034066">
    <property type="term" value="C:Ric1-Rgp1 guanyl-nucleotide exchange factor complex"/>
    <property type="evidence" value="ECO:0007669"/>
    <property type="project" value="InterPro"/>
</dbReference>
<dbReference type="GO" id="GO:0005829">
    <property type="term" value="C:cytosol"/>
    <property type="evidence" value="ECO:0007669"/>
    <property type="project" value="TreeGrafter"/>
</dbReference>
<dbReference type="Gene3D" id="2.130.10.10">
    <property type="entry name" value="YVTN repeat-like/Quinoprotein amine dehydrogenase"/>
    <property type="match status" value="1"/>
</dbReference>
<gene>
    <name evidence="4" type="ORF">MTR67_004851</name>
</gene>
<dbReference type="Pfam" id="PF25440">
    <property type="entry name" value="Beta-prop_RIC1_2nd"/>
    <property type="match status" value="1"/>
</dbReference>
<dbReference type="InterPro" id="IPR009771">
    <property type="entry name" value="RIC1_C"/>
</dbReference>
<dbReference type="Proteomes" id="UP001234989">
    <property type="component" value="Chromosome 1"/>
</dbReference>
<evidence type="ECO:0000256" key="2">
    <source>
        <dbReference type="ARBA" id="ARBA00023136"/>
    </source>
</evidence>
<dbReference type="GO" id="GO:0000139">
    <property type="term" value="C:Golgi membrane"/>
    <property type="evidence" value="ECO:0007669"/>
    <property type="project" value="TreeGrafter"/>
</dbReference>
<comment type="subcellular location">
    <subcellularLocation>
        <location evidence="1">Membrane</location>
    </subcellularLocation>
</comment>
<dbReference type="InterPro" id="IPR015943">
    <property type="entry name" value="WD40/YVTN_repeat-like_dom_sf"/>
</dbReference>
<proteinExistence type="predicted"/>
<dbReference type="PANTHER" id="PTHR22746">
    <property type="entry name" value="RAB6A-GEF COMPLEX PARTNER PROTEIN 1"/>
    <property type="match status" value="1"/>
</dbReference>
<dbReference type="Pfam" id="PF07064">
    <property type="entry name" value="RIC1"/>
    <property type="match status" value="1"/>
</dbReference>
<evidence type="ECO:0000259" key="3">
    <source>
        <dbReference type="Pfam" id="PF07064"/>
    </source>
</evidence>
<evidence type="ECO:0000313" key="5">
    <source>
        <dbReference type="Proteomes" id="UP001234989"/>
    </source>
</evidence>
<evidence type="ECO:0000256" key="1">
    <source>
        <dbReference type="ARBA" id="ARBA00004370"/>
    </source>
</evidence>
<reference evidence="4" key="1">
    <citation type="submission" date="2023-08" db="EMBL/GenBank/DDBJ databases">
        <title>A de novo genome assembly of Solanum verrucosum Schlechtendal, a Mexican diploid species geographically isolated from the other diploid A-genome species in potato relatives.</title>
        <authorList>
            <person name="Hosaka K."/>
        </authorList>
    </citation>
    <scope>NUCLEOTIDE SEQUENCE</scope>
    <source>
        <tissue evidence="4">Young leaves</tissue>
    </source>
</reference>
<dbReference type="EMBL" id="CP133612">
    <property type="protein sequence ID" value="WMV11466.1"/>
    <property type="molecule type" value="Genomic_DNA"/>
</dbReference>
<name>A0AAF0TAJ7_SOLVR</name>
<sequence>MYMAYGWPQVIPMESGLCPSSQQIVYLKVINRLLLVVSPTHLELWSSSQHRVRLGKYKRSLDSIQKEGENLRAVWSPDTKLIAVLTSSFYLHILKVQFTDRKIQIGGKQPTGLFLASITLLLNEQVPFANRNLTIEVVKQLDKIRITFLWEGRNKGHRFHLAKRSKVILPKRFGGLGIRDLCTHNKCLLMKWLWRVNQEENPLWKEVVRVKHDPGIIGEGFLTLLAKLQGFSVMENVVDNIRWGNSRNGLYYAKAPYTPLCSSNEIIDRSNVVCDNKHMIVGLSDGSLYNISWKGEALGKEFPASAPRLIQFCGALDAFDLDVQSRDGSGVPKLASSLENGLASGGSLSFSKCSHHLSKNSAVIHLEFSLPLRLLVVLFSDGQLLLCSVSKKGLKQMESIKAEKKLGSGDAVCAAVASDQQLLAVGTRRGVVELYDVAESASLLRSVSLYDWGYSVEDTGAVSCVAWTPDNSAFAVGWKLRGLTVWSVSGCRLMSTIRQIGLSSASSPVVKRNQECKYEPMMNGTSLMNWDEYGYRLYAVEEGSSERIIAFSFGKCCLNRGVSGTTYVRQVIYGEDRLLVVQTEDTDELKLLHLSLPVSYISQNWPVQHVAASKDGMYLAAAGLHGLILYDIRLKKWRVFGDVTQEQKIQCRGLLWLGKIVVVCNYDDSSDGRDFLWSDRCIETAANIVNASMSQVFAAESSICFCFCLNIWYELLFYPRYHLDQSSLLCRKPLLTKPMVMDVYQDYLLVTYRPFDVHIYHVKLSGELTPSSSPDLQLSTVRELSIMTAKSHPASMRFIPDQLPREGIAGNGGLSTSLDLSVREPTRCLIQRTNGELSLLDLDEGRERELTDSVELFWVTCGQSEEKASLIEEVSWLDYGHRGMQVWYPSPGADVFKQEDFLQLDPELDFDREVYPLGLLPNAGVVVGVSQRMSFSACTEFPCFEPSPQAQTILHCLLRHLLQVPCSCYIQRRDKKEEALRLAQLSAEKPHFSHCLEWLLFTVFEADISGSKNQSVIPNHSTSSSLLDKTCDLIRNFPEYFDVVVSVARKTDGRHWADLFAAAGRSTELFEECFQRRWYRTAACYILVIAKLEGPAVSQYCALRLLQATLDESLYELAGELVRFLLRSGREYEPTTTDSEKLSPRFFGYFLFPSSHRRQTLESKGSFKEQSAHVASVKNILESHASYLMSGKELSKLVAFVKGTQFDLVEYLQRERYGSARLDNFASGFELIGQKLQMETLQSRLDAEFLLSHMCSVKFKEWIVVLATLLRRSEVLFDLFQHDLRLWKAYSITLKTHPSFVEYHDLLESLDEKLSSTSNSEETINVYCSIGKGVERLCKRHEMRFSFVSNFSFFIKGVGDCNEKGHLFLYQISSFSLRVWEIVMKRGDSWMKDFDLLKIYGSGRLHREWELEFVDGKIKLGNWEVSDLVLVKVIETVVWLYINNKLGMRWS</sequence>
<dbReference type="PANTHER" id="PTHR22746:SF10">
    <property type="entry name" value="GUANINE NUCLEOTIDE EXCHANGE FACTOR SUBUNIT RIC1"/>
    <property type="match status" value="1"/>
</dbReference>
<dbReference type="FunFam" id="2.130.10.10:FF:001743">
    <property type="entry name" value="Protein RIC1 like"/>
    <property type="match status" value="1"/>
</dbReference>
<keyword evidence="2" id="KW-0472">Membrane</keyword>
<dbReference type="SUPFAM" id="SSF82171">
    <property type="entry name" value="DPP6 N-terminal domain-like"/>
    <property type="match status" value="1"/>
</dbReference>
<protein>
    <recommendedName>
        <fullName evidence="3">RIC1 C-terminal alpha solenoid region domain-containing protein</fullName>
    </recommendedName>
</protein>
<feature type="domain" description="RIC1 C-terminal alpha solenoid region" evidence="3">
    <location>
        <begin position="956"/>
        <end position="1136"/>
    </location>
</feature>
<dbReference type="GO" id="GO:0042147">
    <property type="term" value="P:retrograde transport, endosome to Golgi"/>
    <property type="evidence" value="ECO:0007669"/>
    <property type="project" value="TreeGrafter"/>
</dbReference>